<evidence type="ECO:0000256" key="2">
    <source>
        <dbReference type="ARBA" id="ARBA00022771"/>
    </source>
</evidence>
<dbReference type="Proteomes" id="UP000824890">
    <property type="component" value="Unassembled WGS sequence"/>
</dbReference>
<dbReference type="InterPro" id="IPR045899">
    <property type="entry name" value="ATL71-like"/>
</dbReference>
<dbReference type="Pfam" id="PF13639">
    <property type="entry name" value="zf-RING_2"/>
    <property type="match status" value="1"/>
</dbReference>
<dbReference type="SMART" id="SM00184">
    <property type="entry name" value="RING"/>
    <property type="match status" value="1"/>
</dbReference>
<feature type="domain" description="RING-type" evidence="5">
    <location>
        <begin position="92"/>
        <end position="135"/>
    </location>
</feature>
<keyword evidence="3" id="KW-0862">Zinc</keyword>
<evidence type="ECO:0000313" key="7">
    <source>
        <dbReference type="Proteomes" id="UP000824890"/>
    </source>
</evidence>
<dbReference type="InterPro" id="IPR011016">
    <property type="entry name" value="Znf_RING-CH"/>
</dbReference>
<evidence type="ECO:0000259" key="5">
    <source>
        <dbReference type="PROSITE" id="PS50089"/>
    </source>
</evidence>
<dbReference type="PROSITE" id="PS50089">
    <property type="entry name" value="ZF_RING_2"/>
    <property type="match status" value="1"/>
</dbReference>
<evidence type="ECO:0000256" key="1">
    <source>
        <dbReference type="ARBA" id="ARBA00022723"/>
    </source>
</evidence>
<sequence length="531" mass="60592">MAIQIYTHMLLYIYLNDRFNWILECDWHAQVKKKKRGYVERKERNKEGIAHHATVTNLLTKVERIQTTMGLDKWLALLFPRVQGGRREKECCSVCLMRMEDEDVIKSLPCSHEFHSLCVDTWFDVSRKICCPLCRFSPATILLTDELFLWGNIPNKASSTMLFSCLCKHGSFAILRKQKEIVVDVLLLRSNQTNCHTVHVDKMPTTAGKGNVHHITYHIKHIQQALNPQLHRLQRGFVTRHKSNLFGPNPDPLGTLRLSFCINGLAMILVKNEVAASKGDACLAWIVRKNWCNLCFSYPIPGAEKARTCRSAEIVRINHSAVPKKATCLEKTGGREAGQRLCLYQSPGLGGAIWKVCIAVIMWRKRKDSSPGRRERSSCAMKLETAIRRRSGNQRIEWVDPQHQPRRKSPARLKLMRIKMLLTKCIIIEEKGSKYEAQGLSCVQRTIATRNQVDRCSHRYVGMKKVITLVGVVSHYFAIPGKQRDVELVLRNNNTCLLGLVSHYFAASSSHKLDGIGMVDKYSLINEQTFT</sequence>
<dbReference type="InterPro" id="IPR001841">
    <property type="entry name" value="Znf_RING"/>
</dbReference>
<comment type="caution">
    <text evidence="6">The sequence shown here is derived from an EMBL/GenBank/DDBJ whole genome shotgun (WGS) entry which is preliminary data.</text>
</comment>
<dbReference type="PANTHER" id="PTHR46719:SF7">
    <property type="entry name" value="RING-H2 FINGER PROTEIN ATL71-RELATED"/>
    <property type="match status" value="1"/>
</dbReference>
<protein>
    <recommendedName>
        <fullName evidence="5">RING-type domain-containing protein</fullName>
    </recommendedName>
</protein>
<dbReference type="SUPFAM" id="SSF57850">
    <property type="entry name" value="RING/U-box"/>
    <property type="match status" value="1"/>
</dbReference>
<accession>A0ABQ8C672</accession>
<gene>
    <name evidence="6" type="ORF">HID58_035162</name>
</gene>
<name>A0ABQ8C672_BRANA</name>
<proteinExistence type="predicted"/>
<evidence type="ECO:0000256" key="3">
    <source>
        <dbReference type="ARBA" id="ARBA00022833"/>
    </source>
</evidence>
<dbReference type="PANTHER" id="PTHR46719">
    <property type="entry name" value="TRANSCRIPTION FACTOR C2H2 FAMILY-RELATED"/>
    <property type="match status" value="1"/>
</dbReference>
<evidence type="ECO:0000256" key="4">
    <source>
        <dbReference type="PROSITE-ProRule" id="PRU00175"/>
    </source>
</evidence>
<reference evidence="6 7" key="1">
    <citation type="submission" date="2021-05" db="EMBL/GenBank/DDBJ databases">
        <title>Genome Assembly of Synthetic Allotetraploid Brassica napus Reveals Homoeologous Exchanges between Subgenomes.</title>
        <authorList>
            <person name="Davis J.T."/>
        </authorList>
    </citation>
    <scope>NUCLEOTIDE SEQUENCE [LARGE SCALE GENOMIC DNA]</scope>
    <source>
        <strain evidence="7">cv. Da-Ae</strain>
        <tissue evidence="6">Seedling</tissue>
    </source>
</reference>
<dbReference type="EMBL" id="JAGKQM010000009">
    <property type="protein sequence ID" value="KAH0911841.1"/>
    <property type="molecule type" value="Genomic_DNA"/>
</dbReference>
<dbReference type="Gene3D" id="3.30.40.10">
    <property type="entry name" value="Zinc/RING finger domain, C3HC4 (zinc finger)"/>
    <property type="match status" value="1"/>
</dbReference>
<dbReference type="InterPro" id="IPR013083">
    <property type="entry name" value="Znf_RING/FYVE/PHD"/>
</dbReference>
<organism evidence="6 7">
    <name type="scientific">Brassica napus</name>
    <name type="common">Rape</name>
    <dbReference type="NCBI Taxonomy" id="3708"/>
    <lineage>
        <taxon>Eukaryota</taxon>
        <taxon>Viridiplantae</taxon>
        <taxon>Streptophyta</taxon>
        <taxon>Embryophyta</taxon>
        <taxon>Tracheophyta</taxon>
        <taxon>Spermatophyta</taxon>
        <taxon>Magnoliopsida</taxon>
        <taxon>eudicotyledons</taxon>
        <taxon>Gunneridae</taxon>
        <taxon>Pentapetalae</taxon>
        <taxon>rosids</taxon>
        <taxon>malvids</taxon>
        <taxon>Brassicales</taxon>
        <taxon>Brassicaceae</taxon>
        <taxon>Brassiceae</taxon>
        <taxon>Brassica</taxon>
    </lineage>
</organism>
<keyword evidence="1" id="KW-0479">Metal-binding</keyword>
<keyword evidence="2 4" id="KW-0863">Zinc-finger</keyword>
<keyword evidence="7" id="KW-1185">Reference proteome</keyword>
<evidence type="ECO:0000313" key="6">
    <source>
        <dbReference type="EMBL" id="KAH0911841.1"/>
    </source>
</evidence>
<dbReference type="SMART" id="SM00744">
    <property type="entry name" value="RINGv"/>
    <property type="match status" value="1"/>
</dbReference>